<dbReference type="EMBL" id="ML182227">
    <property type="protein sequence ID" value="THU75389.1"/>
    <property type="molecule type" value="Genomic_DNA"/>
</dbReference>
<evidence type="ECO:0000256" key="1">
    <source>
        <dbReference type="SAM" id="Phobius"/>
    </source>
</evidence>
<name>A0A4S8KJ06_DENBC</name>
<gene>
    <name evidence="2" type="ORF">K435DRAFT_880922</name>
</gene>
<keyword evidence="1" id="KW-1133">Transmembrane helix</keyword>
<organism evidence="2 3">
    <name type="scientific">Dendrothele bispora (strain CBS 962.96)</name>
    <dbReference type="NCBI Taxonomy" id="1314807"/>
    <lineage>
        <taxon>Eukaryota</taxon>
        <taxon>Fungi</taxon>
        <taxon>Dikarya</taxon>
        <taxon>Basidiomycota</taxon>
        <taxon>Agaricomycotina</taxon>
        <taxon>Agaricomycetes</taxon>
        <taxon>Agaricomycetidae</taxon>
        <taxon>Agaricales</taxon>
        <taxon>Agaricales incertae sedis</taxon>
        <taxon>Dendrothele</taxon>
    </lineage>
</organism>
<accession>A0A4S8KJ06</accession>
<feature type="transmembrane region" description="Helical" evidence="1">
    <location>
        <begin position="39"/>
        <end position="60"/>
    </location>
</feature>
<dbReference type="AlphaFoldDB" id="A0A4S8KJ06"/>
<evidence type="ECO:0000313" key="2">
    <source>
        <dbReference type="EMBL" id="THU75389.1"/>
    </source>
</evidence>
<evidence type="ECO:0000313" key="3">
    <source>
        <dbReference type="Proteomes" id="UP000297245"/>
    </source>
</evidence>
<proteinExistence type="predicted"/>
<keyword evidence="3" id="KW-1185">Reference proteome</keyword>
<sequence>MSSTQEESQSCRRGLRMLSSLITDPAKKMDRPDMMGFEGAWQTVIVFVVVVVVDICRFLLEDIGDEYNLETWRMDEEVD</sequence>
<protein>
    <submittedName>
        <fullName evidence="2">Uncharacterized protein</fullName>
    </submittedName>
</protein>
<dbReference type="Proteomes" id="UP000297245">
    <property type="component" value="Unassembled WGS sequence"/>
</dbReference>
<keyword evidence="1" id="KW-0472">Membrane</keyword>
<reference evidence="2 3" key="1">
    <citation type="journal article" date="2019" name="Nat. Ecol. Evol.">
        <title>Megaphylogeny resolves global patterns of mushroom evolution.</title>
        <authorList>
            <person name="Varga T."/>
            <person name="Krizsan K."/>
            <person name="Foldi C."/>
            <person name="Dima B."/>
            <person name="Sanchez-Garcia M."/>
            <person name="Sanchez-Ramirez S."/>
            <person name="Szollosi G.J."/>
            <person name="Szarkandi J.G."/>
            <person name="Papp V."/>
            <person name="Albert L."/>
            <person name="Andreopoulos W."/>
            <person name="Angelini C."/>
            <person name="Antonin V."/>
            <person name="Barry K.W."/>
            <person name="Bougher N.L."/>
            <person name="Buchanan P."/>
            <person name="Buyck B."/>
            <person name="Bense V."/>
            <person name="Catcheside P."/>
            <person name="Chovatia M."/>
            <person name="Cooper J."/>
            <person name="Damon W."/>
            <person name="Desjardin D."/>
            <person name="Finy P."/>
            <person name="Geml J."/>
            <person name="Haridas S."/>
            <person name="Hughes K."/>
            <person name="Justo A."/>
            <person name="Karasinski D."/>
            <person name="Kautmanova I."/>
            <person name="Kiss B."/>
            <person name="Kocsube S."/>
            <person name="Kotiranta H."/>
            <person name="LaButti K.M."/>
            <person name="Lechner B.E."/>
            <person name="Liimatainen K."/>
            <person name="Lipzen A."/>
            <person name="Lukacs Z."/>
            <person name="Mihaltcheva S."/>
            <person name="Morgado L.N."/>
            <person name="Niskanen T."/>
            <person name="Noordeloos M.E."/>
            <person name="Ohm R.A."/>
            <person name="Ortiz-Santana B."/>
            <person name="Ovrebo C."/>
            <person name="Racz N."/>
            <person name="Riley R."/>
            <person name="Savchenko A."/>
            <person name="Shiryaev A."/>
            <person name="Soop K."/>
            <person name="Spirin V."/>
            <person name="Szebenyi C."/>
            <person name="Tomsovsky M."/>
            <person name="Tulloss R.E."/>
            <person name="Uehling J."/>
            <person name="Grigoriev I.V."/>
            <person name="Vagvolgyi C."/>
            <person name="Papp T."/>
            <person name="Martin F.M."/>
            <person name="Miettinen O."/>
            <person name="Hibbett D.S."/>
            <person name="Nagy L.G."/>
        </authorList>
    </citation>
    <scope>NUCLEOTIDE SEQUENCE [LARGE SCALE GENOMIC DNA]</scope>
    <source>
        <strain evidence="2 3">CBS 962.96</strain>
    </source>
</reference>
<keyword evidence="1" id="KW-0812">Transmembrane</keyword>